<dbReference type="InterPro" id="IPR011006">
    <property type="entry name" value="CheY-like_superfamily"/>
</dbReference>
<evidence type="ECO:0000313" key="7">
    <source>
        <dbReference type="Proteomes" id="UP001501468"/>
    </source>
</evidence>
<keyword evidence="2" id="KW-0418">Kinase</keyword>
<dbReference type="SUPFAM" id="SSF52172">
    <property type="entry name" value="CheY-like"/>
    <property type="match status" value="1"/>
</dbReference>
<feature type="domain" description="ANTAR" evidence="5">
    <location>
        <begin position="169"/>
        <end position="230"/>
    </location>
</feature>
<dbReference type="SMART" id="SM00065">
    <property type="entry name" value="GAF"/>
    <property type="match status" value="1"/>
</dbReference>
<dbReference type="SUPFAM" id="SSF55781">
    <property type="entry name" value="GAF domain-like"/>
    <property type="match status" value="1"/>
</dbReference>
<dbReference type="InterPro" id="IPR012074">
    <property type="entry name" value="GAF_ANTAR"/>
</dbReference>
<keyword evidence="3" id="KW-0805">Transcription regulation</keyword>
<gene>
    <name evidence="6" type="ORF">GCM10022399_23580</name>
</gene>
<dbReference type="Pfam" id="PF13185">
    <property type="entry name" value="GAF_2"/>
    <property type="match status" value="1"/>
</dbReference>
<reference evidence="7" key="1">
    <citation type="journal article" date="2019" name="Int. J. Syst. Evol. Microbiol.">
        <title>The Global Catalogue of Microorganisms (GCM) 10K type strain sequencing project: providing services to taxonomists for standard genome sequencing and annotation.</title>
        <authorList>
            <consortium name="The Broad Institute Genomics Platform"/>
            <consortium name="The Broad Institute Genome Sequencing Center for Infectious Disease"/>
            <person name="Wu L."/>
            <person name="Ma J."/>
        </authorList>
    </citation>
    <scope>NUCLEOTIDE SEQUENCE [LARGE SCALE GENOMIC DNA]</scope>
    <source>
        <strain evidence="7">JCM 17125</strain>
    </source>
</reference>
<keyword evidence="1" id="KW-0808">Transferase</keyword>
<keyword evidence="7" id="KW-1185">Reference proteome</keyword>
<dbReference type="InterPro" id="IPR036388">
    <property type="entry name" value="WH-like_DNA-bd_sf"/>
</dbReference>
<dbReference type="PIRSF" id="PIRSF036625">
    <property type="entry name" value="GAF_ANTAR"/>
    <property type="match status" value="1"/>
</dbReference>
<evidence type="ECO:0000256" key="3">
    <source>
        <dbReference type="ARBA" id="ARBA00023015"/>
    </source>
</evidence>
<sequence>MSTIPSERVAETFVEVADTLVDDFDLVDFLTMVTERAAELAGASAAGLMLGDERGQLRFMAASHESARLLELLQLEGGQGPCLECFRLGRPVSHDDLASAADVWPLFSAEAVRLGFHSVQAFPLRHHVTVVGALNTFGPEAHRLDPERIRVVQALADLATIGILQERAIRHGELLAEQLQHALNSRVTIEQAKGALAHIRSIDTDAAFNLMRNHARQNHKRLVDVALAVLEEPTGIPELTKR</sequence>
<dbReference type="Proteomes" id="UP001501468">
    <property type="component" value="Unassembled WGS sequence"/>
</dbReference>
<dbReference type="Gene3D" id="1.10.10.10">
    <property type="entry name" value="Winged helix-like DNA-binding domain superfamily/Winged helix DNA-binding domain"/>
    <property type="match status" value="1"/>
</dbReference>
<name>A0ABP7DJ06_9MICO</name>
<dbReference type="PROSITE" id="PS50921">
    <property type="entry name" value="ANTAR"/>
    <property type="match status" value="1"/>
</dbReference>
<proteinExistence type="predicted"/>
<evidence type="ECO:0000256" key="2">
    <source>
        <dbReference type="ARBA" id="ARBA00022777"/>
    </source>
</evidence>
<dbReference type="Gene3D" id="3.30.450.40">
    <property type="match status" value="1"/>
</dbReference>
<dbReference type="Pfam" id="PF03861">
    <property type="entry name" value="ANTAR"/>
    <property type="match status" value="1"/>
</dbReference>
<dbReference type="EMBL" id="BAABDC010000003">
    <property type="protein sequence ID" value="GAA3706120.1"/>
    <property type="molecule type" value="Genomic_DNA"/>
</dbReference>
<evidence type="ECO:0000256" key="4">
    <source>
        <dbReference type="ARBA" id="ARBA00023163"/>
    </source>
</evidence>
<evidence type="ECO:0000259" key="5">
    <source>
        <dbReference type="PROSITE" id="PS50921"/>
    </source>
</evidence>
<evidence type="ECO:0000313" key="6">
    <source>
        <dbReference type="EMBL" id="GAA3706120.1"/>
    </source>
</evidence>
<evidence type="ECO:0000256" key="1">
    <source>
        <dbReference type="ARBA" id="ARBA00022679"/>
    </source>
</evidence>
<dbReference type="InterPro" id="IPR029016">
    <property type="entry name" value="GAF-like_dom_sf"/>
</dbReference>
<keyword evidence="4" id="KW-0804">Transcription</keyword>
<dbReference type="InterPro" id="IPR005561">
    <property type="entry name" value="ANTAR"/>
</dbReference>
<dbReference type="InterPro" id="IPR003018">
    <property type="entry name" value="GAF"/>
</dbReference>
<accession>A0ABP7DJ06</accession>
<protein>
    <submittedName>
        <fullName evidence="6">GAF and ANTAR domain-containing protein</fullName>
    </submittedName>
</protein>
<comment type="caution">
    <text evidence="6">The sequence shown here is derived from an EMBL/GenBank/DDBJ whole genome shotgun (WGS) entry which is preliminary data.</text>
</comment>
<dbReference type="SMART" id="SM01012">
    <property type="entry name" value="ANTAR"/>
    <property type="match status" value="1"/>
</dbReference>
<organism evidence="6 7">
    <name type="scientific">Terrabacter ginsenosidimutans</name>
    <dbReference type="NCBI Taxonomy" id="490575"/>
    <lineage>
        <taxon>Bacteria</taxon>
        <taxon>Bacillati</taxon>
        <taxon>Actinomycetota</taxon>
        <taxon>Actinomycetes</taxon>
        <taxon>Micrococcales</taxon>
        <taxon>Intrasporangiaceae</taxon>
        <taxon>Terrabacter</taxon>
    </lineage>
</organism>